<keyword evidence="4" id="KW-1185">Reference proteome</keyword>
<dbReference type="EMBL" id="FQYX01000019">
    <property type="protein sequence ID" value="SHJ38747.1"/>
    <property type="molecule type" value="Genomic_DNA"/>
</dbReference>
<sequence>MEIKKKIFLLAFCLGTLAMFGQNDLYHAAIFKKGADSLQYRILYPKDFSASKQYPVVLFLHGAGERGSDNQKQLVHGSKLFLEEENRENFPAIVLFPQCPQEDYWSRVAVDRTKGPLEISFEYSKGPTKALELTMALMDSLVQESYVKKDQLYIMGLSMGGMGTFEMLYRKPGMFAAAIPICGGGDLQASEIYANKVPLWIFHGAKDNVVNPHLSLDIAAKIIEFGGAPNLTIFGDANHNSWDPAFDEPNLLPWLFSVKRSE</sequence>
<evidence type="ECO:0000313" key="4">
    <source>
        <dbReference type="Proteomes" id="UP000184231"/>
    </source>
</evidence>
<keyword evidence="1" id="KW-0732">Signal</keyword>
<dbReference type="GO" id="GO:0016787">
    <property type="term" value="F:hydrolase activity"/>
    <property type="evidence" value="ECO:0007669"/>
    <property type="project" value="UniProtKB-KW"/>
</dbReference>
<dbReference type="PANTHER" id="PTHR43037:SF1">
    <property type="entry name" value="BLL1128 PROTEIN"/>
    <property type="match status" value="1"/>
</dbReference>
<dbReference type="InterPro" id="IPR002925">
    <property type="entry name" value="Dienelactn_hydro"/>
</dbReference>
<evidence type="ECO:0000256" key="1">
    <source>
        <dbReference type="ARBA" id="ARBA00022729"/>
    </source>
</evidence>
<dbReference type="Pfam" id="PF01738">
    <property type="entry name" value="DLH"/>
    <property type="match status" value="1"/>
</dbReference>
<dbReference type="Proteomes" id="UP000184231">
    <property type="component" value="Unassembled WGS sequence"/>
</dbReference>
<evidence type="ECO:0000313" key="3">
    <source>
        <dbReference type="EMBL" id="SHJ38747.1"/>
    </source>
</evidence>
<dbReference type="SUPFAM" id="SSF53474">
    <property type="entry name" value="alpha/beta-Hydrolases"/>
    <property type="match status" value="1"/>
</dbReference>
<dbReference type="InterPro" id="IPR029058">
    <property type="entry name" value="AB_hydrolase_fold"/>
</dbReference>
<name>A0A1M6IWG0_9FLAO</name>
<dbReference type="Gene3D" id="3.40.50.1820">
    <property type="entry name" value="alpha/beta hydrolase"/>
    <property type="match status" value="1"/>
</dbReference>
<dbReference type="PANTHER" id="PTHR43037">
    <property type="entry name" value="UNNAMED PRODUCT-RELATED"/>
    <property type="match status" value="1"/>
</dbReference>
<evidence type="ECO:0000259" key="2">
    <source>
        <dbReference type="Pfam" id="PF01738"/>
    </source>
</evidence>
<organism evidence="3 4">
    <name type="scientific">Arenibacter nanhaiticus</name>
    <dbReference type="NCBI Taxonomy" id="558155"/>
    <lineage>
        <taxon>Bacteria</taxon>
        <taxon>Pseudomonadati</taxon>
        <taxon>Bacteroidota</taxon>
        <taxon>Flavobacteriia</taxon>
        <taxon>Flavobacteriales</taxon>
        <taxon>Flavobacteriaceae</taxon>
        <taxon>Arenibacter</taxon>
    </lineage>
</organism>
<feature type="domain" description="Dienelactone hydrolase" evidence="2">
    <location>
        <begin position="128"/>
        <end position="239"/>
    </location>
</feature>
<dbReference type="AlphaFoldDB" id="A0A1M6IWG0"/>
<accession>A0A1M6IWG0</accession>
<proteinExistence type="predicted"/>
<gene>
    <name evidence="3" type="ORF">SAMN04487911_11945</name>
</gene>
<dbReference type="InterPro" id="IPR050955">
    <property type="entry name" value="Plant_Biomass_Hydrol_Est"/>
</dbReference>
<dbReference type="STRING" id="558155.SAMN04487911_11945"/>
<dbReference type="OrthoDB" id="9764953at2"/>
<reference evidence="3 4" key="1">
    <citation type="submission" date="2016-11" db="EMBL/GenBank/DDBJ databases">
        <authorList>
            <person name="Jaros S."/>
            <person name="Januszkiewicz K."/>
            <person name="Wedrychowicz H."/>
        </authorList>
    </citation>
    <scope>NUCLEOTIDE SEQUENCE [LARGE SCALE GENOMIC DNA]</scope>
    <source>
        <strain evidence="3 4">CGMCC 1.8863</strain>
    </source>
</reference>
<keyword evidence="3" id="KW-0378">Hydrolase</keyword>
<dbReference type="RefSeq" id="WP_072764984.1">
    <property type="nucleotide sequence ID" value="NZ_FQYX01000019.1"/>
</dbReference>
<protein>
    <submittedName>
        <fullName evidence="3">Alpha/beta hydrolase family protein</fullName>
    </submittedName>
</protein>